<keyword evidence="2" id="KW-0442">Lipid degradation</keyword>
<feature type="domain" description="PLD phosphodiesterase" evidence="5">
    <location>
        <begin position="145"/>
        <end position="172"/>
    </location>
</feature>
<dbReference type="CDD" id="cd09170">
    <property type="entry name" value="PLDc_Nuc"/>
    <property type="match status" value="1"/>
</dbReference>
<sequence>MKGFEDLKKGKGFSKNSVFSSSGIIFFVVVLILAIFVLSYLRDQPVAFEESISGNKTIVANTIEPYFCPEDECSKKVIGQINSANKSIYVAIYSFSMNEIADALILAHNRGVEVKVIFDYSQSKMDYSVDEKLSDAGIEIKRSDGSGLMHNKFCIIDENVVMGGSFNYSVNADEKNDENLLVIYSEELAAKFLNEFNEIWEQSTR</sequence>
<evidence type="ECO:0000313" key="6">
    <source>
        <dbReference type="EMBL" id="NMA44907.1"/>
    </source>
</evidence>
<reference evidence="6 7" key="1">
    <citation type="journal article" date="2020" name="Biotechnol. Biofuels">
        <title>New insights from the biogas microbiome by comprehensive genome-resolved metagenomics of nearly 1600 species originating from multiple anaerobic digesters.</title>
        <authorList>
            <person name="Campanaro S."/>
            <person name="Treu L."/>
            <person name="Rodriguez-R L.M."/>
            <person name="Kovalovszki A."/>
            <person name="Ziels R.M."/>
            <person name="Maus I."/>
            <person name="Zhu X."/>
            <person name="Kougias P.G."/>
            <person name="Basile A."/>
            <person name="Luo G."/>
            <person name="Schluter A."/>
            <person name="Konstantinidis K.T."/>
            <person name="Angelidaki I."/>
        </authorList>
    </citation>
    <scope>NUCLEOTIDE SEQUENCE [LARGE SCALE GENOMIC DNA]</scope>
    <source>
        <strain evidence="6">AS22ysBPME_79</strain>
    </source>
</reference>
<name>A0A7K4C0B7_9ARCH</name>
<keyword evidence="3" id="KW-0443">Lipid metabolism</keyword>
<protein>
    <submittedName>
        <fullName evidence="6">Phospholipase D family protein</fullName>
    </submittedName>
</protein>
<evidence type="ECO:0000259" key="5">
    <source>
        <dbReference type="PROSITE" id="PS50035"/>
    </source>
</evidence>
<gene>
    <name evidence="6" type="ORF">GX950_03810</name>
</gene>
<comment type="caution">
    <text evidence="6">The sequence shown here is derived from an EMBL/GenBank/DDBJ whole genome shotgun (WGS) entry which is preliminary data.</text>
</comment>
<dbReference type="Gene3D" id="3.30.870.10">
    <property type="entry name" value="Endonuclease Chain A"/>
    <property type="match status" value="1"/>
</dbReference>
<dbReference type="Pfam" id="PF13091">
    <property type="entry name" value="PLDc_2"/>
    <property type="match status" value="1"/>
</dbReference>
<dbReference type="EMBL" id="JAAZKV010000032">
    <property type="protein sequence ID" value="NMA44907.1"/>
    <property type="molecule type" value="Genomic_DNA"/>
</dbReference>
<keyword evidence="1" id="KW-0378">Hydrolase</keyword>
<evidence type="ECO:0000256" key="3">
    <source>
        <dbReference type="ARBA" id="ARBA00023098"/>
    </source>
</evidence>
<dbReference type="InterPro" id="IPR051406">
    <property type="entry name" value="PLD_domain"/>
</dbReference>
<proteinExistence type="predicted"/>
<evidence type="ECO:0000256" key="2">
    <source>
        <dbReference type="ARBA" id="ARBA00022963"/>
    </source>
</evidence>
<feature type="transmembrane region" description="Helical" evidence="4">
    <location>
        <begin position="21"/>
        <end position="41"/>
    </location>
</feature>
<dbReference type="AlphaFoldDB" id="A0A7K4C0B7"/>
<keyword evidence="4" id="KW-0472">Membrane</keyword>
<organism evidence="6 7">
    <name type="scientific">Candidatus Iainarchaeum sp</name>
    <dbReference type="NCBI Taxonomy" id="3101447"/>
    <lineage>
        <taxon>Archaea</taxon>
        <taxon>Candidatus Iainarchaeota</taxon>
        <taxon>Candidatus Iainarchaeia</taxon>
        <taxon>Candidatus Iainarchaeales</taxon>
        <taxon>Candidatus Iainarchaeaceae</taxon>
        <taxon>Candidatus Iainarchaeum</taxon>
    </lineage>
</organism>
<dbReference type="GO" id="GO:0016891">
    <property type="term" value="F:RNA endonuclease activity producing 5'-phosphomonoesters, hydrolytic mechanism"/>
    <property type="evidence" value="ECO:0007669"/>
    <property type="project" value="TreeGrafter"/>
</dbReference>
<dbReference type="InterPro" id="IPR001736">
    <property type="entry name" value="PLipase_D/transphosphatidylase"/>
</dbReference>
<dbReference type="PROSITE" id="PS50035">
    <property type="entry name" value="PLD"/>
    <property type="match status" value="1"/>
</dbReference>
<keyword evidence="4" id="KW-0812">Transmembrane</keyword>
<evidence type="ECO:0000256" key="1">
    <source>
        <dbReference type="ARBA" id="ARBA00022801"/>
    </source>
</evidence>
<dbReference type="GO" id="GO:0016042">
    <property type="term" value="P:lipid catabolic process"/>
    <property type="evidence" value="ECO:0007669"/>
    <property type="project" value="UniProtKB-KW"/>
</dbReference>
<dbReference type="InterPro" id="IPR025202">
    <property type="entry name" value="PLD-like_dom"/>
</dbReference>
<dbReference type="Proteomes" id="UP000526302">
    <property type="component" value="Unassembled WGS sequence"/>
</dbReference>
<evidence type="ECO:0000313" key="7">
    <source>
        <dbReference type="Proteomes" id="UP000526302"/>
    </source>
</evidence>
<keyword evidence="4" id="KW-1133">Transmembrane helix</keyword>
<dbReference type="SUPFAM" id="SSF56024">
    <property type="entry name" value="Phospholipase D/nuclease"/>
    <property type="match status" value="1"/>
</dbReference>
<dbReference type="PANTHER" id="PTHR43856">
    <property type="entry name" value="CARDIOLIPIN HYDROLASE"/>
    <property type="match status" value="1"/>
</dbReference>
<dbReference type="PANTHER" id="PTHR43856:SF1">
    <property type="entry name" value="MITOCHONDRIAL CARDIOLIPIN HYDROLASE"/>
    <property type="match status" value="1"/>
</dbReference>
<accession>A0A7K4C0B7</accession>
<evidence type="ECO:0000256" key="4">
    <source>
        <dbReference type="SAM" id="Phobius"/>
    </source>
</evidence>